<dbReference type="SUPFAM" id="SSF88946">
    <property type="entry name" value="Sigma2 domain of RNA polymerase sigma factors"/>
    <property type="match status" value="1"/>
</dbReference>
<sequence length="271" mass="30104">LSPEEEAARQATAKAAAEAFDRLYQRAAPGLLRQLYLLTGNHSAARNAVEHAFHTAWEHWPEVARDRDPQGWLRAHAYDHALSPWRRVSPRGHHRPDGQEPFGDAEDRELWEAVIALPPSYRRAILLYDGVGLDLPETAAEVEASTPATAGRLTHAREALAAVLPRLAEMDHVEQGKYVHERLRHFAAAQPVRTMPLGAVRHRSERRTELWTKRTAGLAAAIALGVVITSVTAEDYSIDSVSPAVVTNWTLDDESPKSREATPEAERPQAR</sequence>
<keyword evidence="5" id="KW-0804">Transcription</keyword>
<evidence type="ECO:0000256" key="3">
    <source>
        <dbReference type="ARBA" id="ARBA00023082"/>
    </source>
</evidence>
<dbReference type="InterPro" id="IPR039425">
    <property type="entry name" value="RNA_pol_sigma-70-like"/>
</dbReference>
<keyword evidence="2" id="KW-0805">Transcription regulation</keyword>
<dbReference type="SUPFAM" id="SSF88659">
    <property type="entry name" value="Sigma3 and sigma4 domains of RNA polymerase sigma factors"/>
    <property type="match status" value="1"/>
</dbReference>
<reference evidence="7 8" key="1">
    <citation type="submission" date="2020-02" db="EMBL/GenBank/DDBJ databases">
        <title>Whole-genome analyses of novel actinobacteria.</title>
        <authorList>
            <person name="Sahin N."/>
        </authorList>
    </citation>
    <scope>NUCLEOTIDE SEQUENCE [LARGE SCALE GENOMIC DNA]</scope>
    <source>
        <strain evidence="7 8">A7024</strain>
    </source>
</reference>
<keyword evidence="8" id="KW-1185">Reference proteome</keyword>
<dbReference type="InterPro" id="IPR013324">
    <property type="entry name" value="RNA_pol_sigma_r3/r4-like"/>
</dbReference>
<dbReference type="Gene3D" id="1.10.1740.10">
    <property type="match status" value="1"/>
</dbReference>
<evidence type="ECO:0000256" key="5">
    <source>
        <dbReference type="ARBA" id="ARBA00023163"/>
    </source>
</evidence>
<dbReference type="PANTHER" id="PTHR43133">
    <property type="entry name" value="RNA POLYMERASE ECF-TYPE SIGMA FACTO"/>
    <property type="match status" value="1"/>
</dbReference>
<dbReference type="PANTHER" id="PTHR43133:SF8">
    <property type="entry name" value="RNA POLYMERASE SIGMA FACTOR HI_1459-RELATED"/>
    <property type="match status" value="1"/>
</dbReference>
<organism evidence="7 8">
    <name type="scientific">Streptomyces coryli</name>
    <dbReference type="NCBI Taxonomy" id="1128680"/>
    <lineage>
        <taxon>Bacteria</taxon>
        <taxon>Bacillati</taxon>
        <taxon>Actinomycetota</taxon>
        <taxon>Actinomycetes</taxon>
        <taxon>Kitasatosporales</taxon>
        <taxon>Streptomycetaceae</taxon>
        <taxon>Streptomyces</taxon>
    </lineage>
</organism>
<gene>
    <name evidence="7" type="ORF">G5C51_35650</name>
</gene>
<dbReference type="AlphaFoldDB" id="A0A6G4UCV3"/>
<dbReference type="RefSeq" id="WP_165243927.1">
    <property type="nucleotide sequence ID" value="NZ_JAAKZV010000269.1"/>
</dbReference>
<dbReference type="EMBL" id="JAAKZV010000269">
    <property type="protein sequence ID" value="NGN69208.1"/>
    <property type="molecule type" value="Genomic_DNA"/>
</dbReference>
<keyword evidence="4" id="KW-0238">DNA-binding</keyword>
<evidence type="ECO:0000256" key="1">
    <source>
        <dbReference type="ARBA" id="ARBA00010641"/>
    </source>
</evidence>
<accession>A0A6G4UCV3</accession>
<feature type="compositionally biased region" description="Basic and acidic residues" evidence="6">
    <location>
        <begin position="254"/>
        <end position="271"/>
    </location>
</feature>
<dbReference type="Proteomes" id="UP000481583">
    <property type="component" value="Unassembled WGS sequence"/>
</dbReference>
<feature type="non-terminal residue" evidence="7">
    <location>
        <position position="1"/>
    </location>
</feature>
<keyword evidence="3" id="KW-0731">Sigma factor</keyword>
<proteinExistence type="inferred from homology"/>
<dbReference type="Gene3D" id="1.10.10.10">
    <property type="entry name" value="Winged helix-like DNA-binding domain superfamily/Winged helix DNA-binding domain"/>
    <property type="match status" value="1"/>
</dbReference>
<evidence type="ECO:0000256" key="2">
    <source>
        <dbReference type="ARBA" id="ARBA00023015"/>
    </source>
</evidence>
<evidence type="ECO:0000256" key="6">
    <source>
        <dbReference type="SAM" id="MobiDB-lite"/>
    </source>
</evidence>
<dbReference type="InterPro" id="IPR036388">
    <property type="entry name" value="WH-like_DNA-bd_sf"/>
</dbReference>
<name>A0A6G4UCV3_9ACTN</name>
<feature type="region of interest" description="Disordered" evidence="6">
    <location>
        <begin position="250"/>
        <end position="271"/>
    </location>
</feature>
<protein>
    <submittedName>
        <fullName evidence="7">RNA polymerase subunit sigma-24</fullName>
    </submittedName>
</protein>
<evidence type="ECO:0000313" key="8">
    <source>
        <dbReference type="Proteomes" id="UP000481583"/>
    </source>
</evidence>
<evidence type="ECO:0000313" key="7">
    <source>
        <dbReference type="EMBL" id="NGN69208.1"/>
    </source>
</evidence>
<dbReference type="GO" id="GO:0003677">
    <property type="term" value="F:DNA binding"/>
    <property type="evidence" value="ECO:0007669"/>
    <property type="project" value="UniProtKB-KW"/>
</dbReference>
<dbReference type="GO" id="GO:0016987">
    <property type="term" value="F:sigma factor activity"/>
    <property type="evidence" value="ECO:0007669"/>
    <property type="project" value="UniProtKB-KW"/>
</dbReference>
<comment type="similarity">
    <text evidence="1">Belongs to the sigma-70 factor family. ECF subfamily.</text>
</comment>
<evidence type="ECO:0000256" key="4">
    <source>
        <dbReference type="ARBA" id="ARBA00023125"/>
    </source>
</evidence>
<dbReference type="InterPro" id="IPR013325">
    <property type="entry name" value="RNA_pol_sigma_r2"/>
</dbReference>
<comment type="caution">
    <text evidence="7">The sequence shown here is derived from an EMBL/GenBank/DDBJ whole genome shotgun (WGS) entry which is preliminary data.</text>
</comment>
<dbReference type="GO" id="GO:0006352">
    <property type="term" value="P:DNA-templated transcription initiation"/>
    <property type="evidence" value="ECO:0007669"/>
    <property type="project" value="InterPro"/>
</dbReference>